<gene>
    <name evidence="2" type="ORF">COX18_03790</name>
</gene>
<dbReference type="GO" id="GO:0015159">
    <property type="term" value="F:polysaccharide transmembrane transporter activity"/>
    <property type="evidence" value="ECO:0007669"/>
    <property type="project" value="InterPro"/>
</dbReference>
<dbReference type="PANTHER" id="PTHR33619">
    <property type="entry name" value="POLYSACCHARIDE EXPORT PROTEIN GFCE-RELATED"/>
    <property type="match status" value="1"/>
</dbReference>
<evidence type="ECO:0000259" key="1">
    <source>
        <dbReference type="Pfam" id="PF10531"/>
    </source>
</evidence>
<dbReference type="InterPro" id="IPR049712">
    <property type="entry name" value="Poly_export"/>
</dbReference>
<dbReference type="PANTHER" id="PTHR33619:SF3">
    <property type="entry name" value="POLYSACCHARIDE EXPORT PROTEIN GFCE-RELATED"/>
    <property type="match status" value="1"/>
</dbReference>
<name>A0A2H0A797_9BACT</name>
<dbReference type="AlphaFoldDB" id="A0A2H0A797"/>
<comment type="caution">
    <text evidence="2">The sequence shown here is derived from an EMBL/GenBank/DDBJ whole genome shotgun (WGS) entry which is preliminary data.</text>
</comment>
<protein>
    <submittedName>
        <fullName evidence="2">Polysaccharide biosynthesis protein</fullName>
    </submittedName>
</protein>
<sequence>MRVSDLITQAGGLDKGATLLNCELSRMIRSEAGVSFIHMPVDLGKAMIGGINEDILLKEYDNLFIRQIPQWRIVDTVAVAGEVVFPGTYALSENERLTSVLERAGGFSKDAFLPGVTFIRQSVKEQQEREIKDRFLSQEEEALAQEEAGLASQNLLPEELAKKQEALDNK</sequence>
<dbReference type="Proteomes" id="UP000231067">
    <property type="component" value="Unassembled WGS sequence"/>
</dbReference>
<evidence type="ECO:0000313" key="3">
    <source>
        <dbReference type="Proteomes" id="UP000231067"/>
    </source>
</evidence>
<dbReference type="EMBL" id="PCSH01000070">
    <property type="protein sequence ID" value="PIP41309.1"/>
    <property type="molecule type" value="Genomic_DNA"/>
</dbReference>
<organism evidence="2 3">
    <name type="scientific">Candidatus Desantisbacteria bacterium CG23_combo_of_CG06-09_8_20_14_all_40_23</name>
    <dbReference type="NCBI Taxonomy" id="1974550"/>
    <lineage>
        <taxon>Bacteria</taxon>
        <taxon>Candidatus Desantisiibacteriota</taxon>
    </lineage>
</organism>
<proteinExistence type="predicted"/>
<feature type="non-terminal residue" evidence="2">
    <location>
        <position position="170"/>
    </location>
</feature>
<feature type="domain" description="Soluble ligand binding" evidence="1">
    <location>
        <begin position="77"/>
        <end position="113"/>
    </location>
</feature>
<accession>A0A2H0A797</accession>
<dbReference type="Gene3D" id="3.10.560.10">
    <property type="entry name" value="Outer membrane lipoprotein wza domain like"/>
    <property type="match status" value="2"/>
</dbReference>
<evidence type="ECO:0000313" key="2">
    <source>
        <dbReference type="EMBL" id="PIP41309.1"/>
    </source>
</evidence>
<dbReference type="Pfam" id="PF10531">
    <property type="entry name" value="SLBB"/>
    <property type="match status" value="2"/>
</dbReference>
<feature type="domain" description="Soluble ligand binding" evidence="1">
    <location>
        <begin position="1"/>
        <end position="32"/>
    </location>
</feature>
<reference evidence="2 3" key="1">
    <citation type="submission" date="2017-09" db="EMBL/GenBank/DDBJ databases">
        <title>Depth-based differentiation of microbial function through sediment-hosted aquifers and enrichment of novel symbionts in the deep terrestrial subsurface.</title>
        <authorList>
            <person name="Probst A.J."/>
            <person name="Ladd B."/>
            <person name="Jarett J.K."/>
            <person name="Geller-Mcgrath D.E."/>
            <person name="Sieber C.M."/>
            <person name="Emerson J.B."/>
            <person name="Anantharaman K."/>
            <person name="Thomas B.C."/>
            <person name="Malmstrom R."/>
            <person name="Stieglmeier M."/>
            <person name="Klingl A."/>
            <person name="Woyke T."/>
            <person name="Ryan C.M."/>
            <person name="Banfield J.F."/>
        </authorList>
    </citation>
    <scope>NUCLEOTIDE SEQUENCE [LARGE SCALE GENOMIC DNA]</scope>
    <source>
        <strain evidence="2">CG23_combo_of_CG06-09_8_20_14_all_40_23</strain>
    </source>
</reference>
<dbReference type="InterPro" id="IPR019554">
    <property type="entry name" value="Soluble_ligand-bd"/>
</dbReference>